<evidence type="ECO:0000313" key="2">
    <source>
        <dbReference type="EMBL" id="MFC3967282.1"/>
    </source>
</evidence>
<sequence length="129" mass="14522">DQFDLALEDLETAMAVIHAEDGVKRIRELYRIEAELRGLDLETRLNGRQERSTPLVADMQTWLVHHRARVATKSPLGEALAYIAKYWDGRKLFLTDSRIEIDTDVVEQPLSQLFCGLAGLSLQATTLAA</sequence>
<reference evidence="3" key="1">
    <citation type="journal article" date="2019" name="Int. J. Syst. Evol. Microbiol.">
        <title>The Global Catalogue of Microorganisms (GCM) 10K type strain sequencing project: providing services to taxonomists for standard genome sequencing and annotation.</title>
        <authorList>
            <consortium name="The Broad Institute Genomics Platform"/>
            <consortium name="The Broad Institute Genome Sequencing Center for Infectious Disease"/>
            <person name="Wu L."/>
            <person name="Ma J."/>
        </authorList>
    </citation>
    <scope>NUCLEOTIDE SEQUENCE [LARGE SCALE GENOMIC DNA]</scope>
    <source>
        <strain evidence="3">TBRC 5781</strain>
    </source>
</reference>
<feature type="non-terminal residue" evidence="2">
    <location>
        <position position="1"/>
    </location>
</feature>
<dbReference type="EMBL" id="JBHSBD010000014">
    <property type="protein sequence ID" value="MFC3967282.1"/>
    <property type="molecule type" value="Genomic_DNA"/>
</dbReference>
<keyword evidence="3" id="KW-1185">Reference proteome</keyword>
<comment type="caution">
    <text evidence="2">The sequence shown here is derived from an EMBL/GenBank/DDBJ whole genome shotgun (WGS) entry which is preliminary data.</text>
</comment>
<dbReference type="PANTHER" id="PTHR33678">
    <property type="entry name" value="BLL1576 PROTEIN"/>
    <property type="match status" value="1"/>
</dbReference>
<accession>A0ABV8E763</accession>
<dbReference type="InterPro" id="IPR052344">
    <property type="entry name" value="Transposase-related"/>
</dbReference>
<protein>
    <submittedName>
        <fullName evidence="2">Transposase</fullName>
    </submittedName>
</protein>
<organism evidence="2 3">
    <name type="scientific">Rhizobium lemnae</name>
    <dbReference type="NCBI Taxonomy" id="1214924"/>
    <lineage>
        <taxon>Bacteria</taxon>
        <taxon>Pseudomonadati</taxon>
        <taxon>Pseudomonadota</taxon>
        <taxon>Alphaproteobacteria</taxon>
        <taxon>Hyphomicrobiales</taxon>
        <taxon>Rhizobiaceae</taxon>
        <taxon>Rhizobium/Agrobacterium group</taxon>
        <taxon>Rhizobium</taxon>
    </lineage>
</organism>
<evidence type="ECO:0000313" key="3">
    <source>
        <dbReference type="Proteomes" id="UP001595697"/>
    </source>
</evidence>
<dbReference type="Pfam" id="PF03050">
    <property type="entry name" value="DDE_Tnp_IS66"/>
    <property type="match status" value="1"/>
</dbReference>
<dbReference type="RefSeq" id="WP_377307158.1">
    <property type="nucleotide sequence ID" value="NZ_JBHSBD010000014.1"/>
</dbReference>
<dbReference type="PANTHER" id="PTHR33678:SF1">
    <property type="entry name" value="BLL1576 PROTEIN"/>
    <property type="match status" value="1"/>
</dbReference>
<gene>
    <name evidence="2" type="ORF">ACFOVS_03925</name>
</gene>
<dbReference type="Proteomes" id="UP001595697">
    <property type="component" value="Unassembled WGS sequence"/>
</dbReference>
<proteinExistence type="predicted"/>
<evidence type="ECO:0000259" key="1">
    <source>
        <dbReference type="Pfam" id="PF03050"/>
    </source>
</evidence>
<dbReference type="InterPro" id="IPR004291">
    <property type="entry name" value="Transposase_IS66_central"/>
</dbReference>
<name>A0ABV8E763_9HYPH</name>
<feature type="domain" description="Transposase IS66 central" evidence="1">
    <location>
        <begin position="18"/>
        <end position="110"/>
    </location>
</feature>